<protein>
    <submittedName>
        <fullName evidence="2">Uncharacterized protein</fullName>
    </submittedName>
</protein>
<dbReference type="EMBL" id="JARIHO010000092">
    <property type="protein sequence ID" value="KAJ7306707.1"/>
    <property type="molecule type" value="Genomic_DNA"/>
</dbReference>
<organism evidence="2 3">
    <name type="scientific">Mycena albidolilacea</name>
    <dbReference type="NCBI Taxonomy" id="1033008"/>
    <lineage>
        <taxon>Eukaryota</taxon>
        <taxon>Fungi</taxon>
        <taxon>Dikarya</taxon>
        <taxon>Basidiomycota</taxon>
        <taxon>Agaricomycotina</taxon>
        <taxon>Agaricomycetes</taxon>
        <taxon>Agaricomycetidae</taxon>
        <taxon>Agaricales</taxon>
        <taxon>Marasmiineae</taxon>
        <taxon>Mycenaceae</taxon>
        <taxon>Mycena</taxon>
    </lineage>
</organism>
<gene>
    <name evidence="2" type="ORF">DFH08DRAFT_824660</name>
</gene>
<evidence type="ECO:0000256" key="1">
    <source>
        <dbReference type="SAM" id="MobiDB-lite"/>
    </source>
</evidence>
<proteinExistence type="predicted"/>
<feature type="compositionally biased region" description="Basic and acidic residues" evidence="1">
    <location>
        <begin position="49"/>
        <end position="58"/>
    </location>
</feature>
<sequence>MQGLHQRGKEIEKYRLSVAFSLDHQFPARWWRCWGHTMEEDTGEGGDFDSIRSSRDGENPEPTEAKLCMPRIKTDYGAYVNFCGLPFNGNKATGKFDIDCEQYTQISKGGPTTVFPASCWIIDSPRWARDKKPMPFSNKFVSASGFLVGAEKRAVPGSPHSQHFLIDVDNVIYLGNNVAAGPTTVADNQTRQLLMPREWVVGFCFFVDNSTYRIYSEFFTPSSWEKTYILVSTTL</sequence>
<comment type="caution">
    <text evidence="2">The sequence shown here is derived from an EMBL/GenBank/DDBJ whole genome shotgun (WGS) entry which is preliminary data.</text>
</comment>
<feature type="region of interest" description="Disordered" evidence="1">
    <location>
        <begin position="42"/>
        <end position="64"/>
    </location>
</feature>
<dbReference type="Proteomes" id="UP001218218">
    <property type="component" value="Unassembled WGS sequence"/>
</dbReference>
<evidence type="ECO:0000313" key="2">
    <source>
        <dbReference type="EMBL" id="KAJ7306707.1"/>
    </source>
</evidence>
<reference evidence="2" key="1">
    <citation type="submission" date="2023-03" db="EMBL/GenBank/DDBJ databases">
        <title>Massive genome expansion in bonnet fungi (Mycena s.s.) driven by repeated elements and novel gene families across ecological guilds.</title>
        <authorList>
            <consortium name="Lawrence Berkeley National Laboratory"/>
            <person name="Harder C.B."/>
            <person name="Miyauchi S."/>
            <person name="Viragh M."/>
            <person name="Kuo A."/>
            <person name="Thoen E."/>
            <person name="Andreopoulos B."/>
            <person name="Lu D."/>
            <person name="Skrede I."/>
            <person name="Drula E."/>
            <person name="Henrissat B."/>
            <person name="Morin E."/>
            <person name="Kohler A."/>
            <person name="Barry K."/>
            <person name="LaButti K."/>
            <person name="Morin E."/>
            <person name="Salamov A."/>
            <person name="Lipzen A."/>
            <person name="Mereny Z."/>
            <person name="Hegedus B."/>
            <person name="Baldrian P."/>
            <person name="Stursova M."/>
            <person name="Weitz H."/>
            <person name="Taylor A."/>
            <person name="Grigoriev I.V."/>
            <person name="Nagy L.G."/>
            <person name="Martin F."/>
            <person name="Kauserud H."/>
        </authorList>
    </citation>
    <scope>NUCLEOTIDE SEQUENCE</scope>
    <source>
        <strain evidence="2">CBHHK002</strain>
    </source>
</reference>
<accession>A0AAD7EAW0</accession>
<keyword evidence="3" id="KW-1185">Reference proteome</keyword>
<dbReference type="AlphaFoldDB" id="A0AAD7EAW0"/>
<name>A0AAD7EAW0_9AGAR</name>
<evidence type="ECO:0000313" key="3">
    <source>
        <dbReference type="Proteomes" id="UP001218218"/>
    </source>
</evidence>